<dbReference type="Proteomes" id="UP001054837">
    <property type="component" value="Unassembled WGS sequence"/>
</dbReference>
<protein>
    <submittedName>
        <fullName evidence="1">Uncharacterized protein</fullName>
    </submittedName>
</protein>
<keyword evidence="2" id="KW-1185">Reference proteome</keyword>
<evidence type="ECO:0000313" key="1">
    <source>
        <dbReference type="EMBL" id="GIY08745.1"/>
    </source>
</evidence>
<evidence type="ECO:0000313" key="2">
    <source>
        <dbReference type="Proteomes" id="UP001054837"/>
    </source>
</evidence>
<reference evidence="1 2" key="1">
    <citation type="submission" date="2021-06" db="EMBL/GenBank/DDBJ databases">
        <title>Caerostris darwini draft genome.</title>
        <authorList>
            <person name="Kono N."/>
            <person name="Arakawa K."/>
        </authorList>
    </citation>
    <scope>NUCLEOTIDE SEQUENCE [LARGE SCALE GENOMIC DNA]</scope>
</reference>
<sequence length="67" mass="7902">MKDKREGKGIQYDRTTPAFQLECSRIHKRTFLAGYTGTDWIHACPPRSLVLYLIYIQKFCIRDSHNL</sequence>
<organism evidence="1 2">
    <name type="scientific">Caerostris darwini</name>
    <dbReference type="NCBI Taxonomy" id="1538125"/>
    <lineage>
        <taxon>Eukaryota</taxon>
        <taxon>Metazoa</taxon>
        <taxon>Ecdysozoa</taxon>
        <taxon>Arthropoda</taxon>
        <taxon>Chelicerata</taxon>
        <taxon>Arachnida</taxon>
        <taxon>Araneae</taxon>
        <taxon>Araneomorphae</taxon>
        <taxon>Entelegynae</taxon>
        <taxon>Araneoidea</taxon>
        <taxon>Araneidae</taxon>
        <taxon>Caerostris</taxon>
    </lineage>
</organism>
<proteinExistence type="predicted"/>
<comment type="caution">
    <text evidence="1">The sequence shown here is derived from an EMBL/GenBank/DDBJ whole genome shotgun (WGS) entry which is preliminary data.</text>
</comment>
<name>A0AAV4QH45_9ARAC</name>
<gene>
    <name evidence="1" type="ORF">CDAR_24231</name>
</gene>
<accession>A0AAV4QH45</accession>
<dbReference type="EMBL" id="BPLQ01004544">
    <property type="protein sequence ID" value="GIY08745.1"/>
    <property type="molecule type" value="Genomic_DNA"/>
</dbReference>
<dbReference type="AlphaFoldDB" id="A0AAV4QH45"/>